<protein>
    <submittedName>
        <fullName evidence="1">Uncharacterized protein</fullName>
    </submittedName>
</protein>
<proteinExistence type="predicted"/>
<accession>A0A645ABH4</accession>
<sequence length="98" mass="11127">MQIYDAIAYLPVPVYHDLAMIIFCDTRFVAKQFVQGVLIRIATIYRHTITTACLEITPRKIRAPHSSRSVTAVYCSSVRIVAGIRKPFVQHLLINIVI</sequence>
<gene>
    <name evidence="1" type="ORF">SDC9_94907</name>
</gene>
<dbReference type="EMBL" id="VSSQ01011986">
    <property type="protein sequence ID" value="MPM48183.1"/>
    <property type="molecule type" value="Genomic_DNA"/>
</dbReference>
<organism evidence="1">
    <name type="scientific">bioreactor metagenome</name>
    <dbReference type="NCBI Taxonomy" id="1076179"/>
    <lineage>
        <taxon>unclassified sequences</taxon>
        <taxon>metagenomes</taxon>
        <taxon>ecological metagenomes</taxon>
    </lineage>
</organism>
<reference evidence="1" key="1">
    <citation type="submission" date="2019-08" db="EMBL/GenBank/DDBJ databases">
        <authorList>
            <person name="Kucharzyk K."/>
            <person name="Murdoch R.W."/>
            <person name="Higgins S."/>
            <person name="Loffler F."/>
        </authorList>
    </citation>
    <scope>NUCLEOTIDE SEQUENCE</scope>
</reference>
<dbReference type="AlphaFoldDB" id="A0A645ABH4"/>
<comment type="caution">
    <text evidence="1">The sequence shown here is derived from an EMBL/GenBank/DDBJ whole genome shotgun (WGS) entry which is preliminary data.</text>
</comment>
<evidence type="ECO:0000313" key="1">
    <source>
        <dbReference type="EMBL" id="MPM48183.1"/>
    </source>
</evidence>
<name>A0A645ABH4_9ZZZZ</name>